<dbReference type="GO" id="GO:0015226">
    <property type="term" value="F:carnitine transmembrane transporter activity"/>
    <property type="evidence" value="ECO:0007669"/>
    <property type="project" value="TreeGrafter"/>
</dbReference>
<feature type="transmembrane region" description="Helical" evidence="7">
    <location>
        <begin position="215"/>
        <end position="235"/>
    </location>
</feature>
<dbReference type="AlphaFoldDB" id="A0A2T0LKJ4"/>
<dbReference type="InterPro" id="IPR035906">
    <property type="entry name" value="MetI-like_sf"/>
</dbReference>
<feature type="domain" description="ABC transmembrane type-1" evidence="8">
    <location>
        <begin position="89"/>
        <end position="268"/>
    </location>
</feature>
<dbReference type="Proteomes" id="UP000238362">
    <property type="component" value="Unassembled WGS sequence"/>
</dbReference>
<protein>
    <submittedName>
        <fullName evidence="9">Glycine betaine/proline transport system permease protein</fullName>
    </submittedName>
</protein>
<dbReference type="EMBL" id="PVNH01000015">
    <property type="protein sequence ID" value="PRX43417.1"/>
    <property type="molecule type" value="Genomic_DNA"/>
</dbReference>
<dbReference type="GO" id="GO:0031460">
    <property type="term" value="P:glycine betaine transport"/>
    <property type="evidence" value="ECO:0007669"/>
    <property type="project" value="TreeGrafter"/>
</dbReference>
<evidence type="ECO:0000256" key="1">
    <source>
        <dbReference type="ARBA" id="ARBA00004141"/>
    </source>
</evidence>
<keyword evidence="10" id="KW-1185">Reference proteome</keyword>
<dbReference type="InterPro" id="IPR000515">
    <property type="entry name" value="MetI-like"/>
</dbReference>
<dbReference type="Pfam" id="PF00528">
    <property type="entry name" value="BPD_transp_1"/>
    <property type="match status" value="1"/>
</dbReference>
<evidence type="ECO:0000256" key="6">
    <source>
        <dbReference type="ARBA" id="ARBA00023136"/>
    </source>
</evidence>
<evidence type="ECO:0000256" key="5">
    <source>
        <dbReference type="ARBA" id="ARBA00022989"/>
    </source>
</evidence>
<dbReference type="GO" id="GO:0015871">
    <property type="term" value="P:choline transport"/>
    <property type="evidence" value="ECO:0007669"/>
    <property type="project" value="TreeGrafter"/>
</dbReference>
<dbReference type="PANTHER" id="PTHR47737">
    <property type="entry name" value="GLYCINE BETAINE/PROLINE BETAINE TRANSPORT SYSTEM PERMEASE PROTEIN PROW"/>
    <property type="match status" value="1"/>
</dbReference>
<keyword evidence="4 7" id="KW-0812">Transmembrane</keyword>
<accession>A0A2T0LKJ4</accession>
<comment type="caution">
    <text evidence="9">The sequence shown here is derived from an EMBL/GenBank/DDBJ whole genome shotgun (WGS) entry which is preliminary data.</text>
</comment>
<name>A0A2T0LKJ4_9PSEU</name>
<dbReference type="GO" id="GO:0043190">
    <property type="term" value="C:ATP-binding cassette (ABC) transporter complex"/>
    <property type="evidence" value="ECO:0007669"/>
    <property type="project" value="TreeGrafter"/>
</dbReference>
<gene>
    <name evidence="9" type="ORF">B0I33_11535</name>
</gene>
<feature type="transmembrane region" description="Helical" evidence="7">
    <location>
        <begin position="41"/>
        <end position="63"/>
    </location>
</feature>
<dbReference type="OrthoDB" id="9815258at2"/>
<evidence type="ECO:0000256" key="4">
    <source>
        <dbReference type="ARBA" id="ARBA00022692"/>
    </source>
</evidence>
<dbReference type="CDD" id="cd06261">
    <property type="entry name" value="TM_PBP2"/>
    <property type="match status" value="1"/>
</dbReference>
<dbReference type="RefSeq" id="WP_106182429.1">
    <property type="nucleotide sequence ID" value="NZ_PVNH01000015.1"/>
</dbReference>
<dbReference type="SUPFAM" id="SSF161098">
    <property type="entry name" value="MetI-like"/>
    <property type="match status" value="1"/>
</dbReference>
<comment type="subcellular location">
    <subcellularLocation>
        <location evidence="7">Cell membrane</location>
        <topology evidence="7">Multi-pass membrane protein</topology>
    </subcellularLocation>
    <subcellularLocation>
        <location evidence="1">Membrane</location>
        <topology evidence="1">Multi-pass membrane protein</topology>
    </subcellularLocation>
</comment>
<proteinExistence type="inferred from homology"/>
<dbReference type="PANTHER" id="PTHR47737:SF1">
    <property type="entry name" value="GLYCINE BETAINE_PROLINE BETAINE TRANSPORT SYSTEM PERMEASE PROTEIN PROW"/>
    <property type="match status" value="1"/>
</dbReference>
<dbReference type="Gene3D" id="1.10.3720.10">
    <property type="entry name" value="MetI-like"/>
    <property type="match status" value="1"/>
</dbReference>
<feature type="transmembrane region" description="Helical" evidence="7">
    <location>
        <begin position="93"/>
        <end position="117"/>
    </location>
</feature>
<keyword evidence="2 7" id="KW-0813">Transport</keyword>
<feature type="transmembrane region" description="Helical" evidence="7">
    <location>
        <begin position="247"/>
        <end position="264"/>
    </location>
</feature>
<dbReference type="GO" id="GO:0005275">
    <property type="term" value="F:amine transmembrane transporter activity"/>
    <property type="evidence" value="ECO:0007669"/>
    <property type="project" value="TreeGrafter"/>
</dbReference>
<dbReference type="FunFam" id="1.10.3720.10:FF:000001">
    <property type="entry name" value="Glycine betaine ABC transporter, permease"/>
    <property type="match status" value="1"/>
</dbReference>
<evidence type="ECO:0000259" key="8">
    <source>
        <dbReference type="PROSITE" id="PS50928"/>
    </source>
</evidence>
<dbReference type="PROSITE" id="PS50928">
    <property type="entry name" value="ABC_TM1"/>
    <property type="match status" value="1"/>
</dbReference>
<feature type="transmembrane region" description="Helical" evidence="7">
    <location>
        <begin position="137"/>
        <end position="162"/>
    </location>
</feature>
<evidence type="ECO:0000256" key="3">
    <source>
        <dbReference type="ARBA" id="ARBA00022475"/>
    </source>
</evidence>
<keyword evidence="3" id="KW-1003">Cell membrane</keyword>
<sequence>MAEWRIPLGDWVDEFVAWLLDTFQPVFDVLRDFLRWSFDELADLLVLPPSWAMVALLGALAWLARGWRLGVGGAASLALIVLIDQWENAMQTLALVIITVLVAVILAIPIGILAARSRLVSNIVRPVLDFMQTMPPLVYLIPGVVLIGVGPQAGMVATVVFAMPPGIRLTELGIRQVDAEVVEAGHAFGSTPRSILRDIQLPLALQTIMAGVNQVIMLSLSMVVLAGFVGAPGLGQQVISSISQLDVGLGVEAGLSVVILAIYLDRVTAALGSRSAVARLEKVA</sequence>
<reference evidence="9 10" key="1">
    <citation type="submission" date="2018-03" db="EMBL/GenBank/DDBJ databases">
        <title>Genomic Encyclopedia of Type Strains, Phase III (KMG-III): the genomes of soil and plant-associated and newly described type strains.</title>
        <authorList>
            <person name="Whitman W."/>
        </authorList>
    </citation>
    <scope>NUCLEOTIDE SEQUENCE [LARGE SCALE GENOMIC DNA]</scope>
    <source>
        <strain evidence="9 10">CGMCC 4.7125</strain>
    </source>
</reference>
<keyword evidence="6 7" id="KW-0472">Membrane</keyword>
<keyword evidence="5 7" id="KW-1133">Transmembrane helix</keyword>
<evidence type="ECO:0000256" key="2">
    <source>
        <dbReference type="ARBA" id="ARBA00022448"/>
    </source>
</evidence>
<organism evidence="9 10">
    <name type="scientific">Prauserella shujinwangii</name>
    <dbReference type="NCBI Taxonomy" id="1453103"/>
    <lineage>
        <taxon>Bacteria</taxon>
        <taxon>Bacillati</taxon>
        <taxon>Actinomycetota</taxon>
        <taxon>Actinomycetes</taxon>
        <taxon>Pseudonocardiales</taxon>
        <taxon>Pseudonocardiaceae</taxon>
        <taxon>Prauserella</taxon>
    </lineage>
</organism>
<evidence type="ECO:0000256" key="7">
    <source>
        <dbReference type="RuleBase" id="RU363032"/>
    </source>
</evidence>
<evidence type="ECO:0000313" key="9">
    <source>
        <dbReference type="EMBL" id="PRX43417.1"/>
    </source>
</evidence>
<comment type="similarity">
    <text evidence="7">Belongs to the binding-protein-dependent transport system permease family.</text>
</comment>
<evidence type="ECO:0000313" key="10">
    <source>
        <dbReference type="Proteomes" id="UP000238362"/>
    </source>
</evidence>